<feature type="domain" description="DUF6879" evidence="1">
    <location>
        <begin position="10"/>
        <end position="168"/>
    </location>
</feature>
<sequence>MVQARKPSSDLFDSYKRSAFRLETKQVYIVPGLEDPIKQFLAGEPMPKEFNADWHETVRGYVAAGKTMQRAKIVRRPLTDYSRYLLSWGVPGNVEAGEDYQILDLTDRTVDLPEQDFWLFDDETVLLLNFNADGTFRDREIADPADLDQYRRWRDLALSEAVPWSEYRPE</sequence>
<dbReference type="RefSeq" id="WP_345388792.1">
    <property type="nucleotide sequence ID" value="NZ_BAABHG010000003.1"/>
</dbReference>
<dbReference type="Proteomes" id="UP001597419">
    <property type="component" value="Unassembled WGS sequence"/>
</dbReference>
<accession>A0ABW5G7I0</accession>
<reference evidence="3" key="1">
    <citation type="journal article" date="2019" name="Int. J. Syst. Evol. Microbiol.">
        <title>The Global Catalogue of Microorganisms (GCM) 10K type strain sequencing project: providing services to taxonomists for standard genome sequencing and annotation.</title>
        <authorList>
            <consortium name="The Broad Institute Genomics Platform"/>
            <consortium name="The Broad Institute Genome Sequencing Center for Infectious Disease"/>
            <person name="Wu L."/>
            <person name="Ma J."/>
        </authorList>
    </citation>
    <scope>NUCLEOTIDE SEQUENCE [LARGE SCALE GENOMIC DNA]</scope>
    <source>
        <strain evidence="3">CGMCC 4.7643</strain>
    </source>
</reference>
<name>A0ABW5G7I0_9PSEU</name>
<organism evidence="2 3">
    <name type="scientific">Amycolatopsis samaneae</name>
    <dbReference type="NCBI Taxonomy" id="664691"/>
    <lineage>
        <taxon>Bacteria</taxon>
        <taxon>Bacillati</taxon>
        <taxon>Actinomycetota</taxon>
        <taxon>Actinomycetes</taxon>
        <taxon>Pseudonocardiales</taxon>
        <taxon>Pseudonocardiaceae</taxon>
        <taxon>Amycolatopsis</taxon>
    </lineage>
</organism>
<gene>
    <name evidence="2" type="ORF">ACFSYJ_02580</name>
</gene>
<dbReference type="Pfam" id="PF21806">
    <property type="entry name" value="DUF6879"/>
    <property type="match status" value="1"/>
</dbReference>
<comment type="caution">
    <text evidence="2">The sequence shown here is derived from an EMBL/GenBank/DDBJ whole genome shotgun (WGS) entry which is preliminary data.</text>
</comment>
<evidence type="ECO:0000259" key="1">
    <source>
        <dbReference type="Pfam" id="PF21806"/>
    </source>
</evidence>
<dbReference type="EMBL" id="JBHUKU010000002">
    <property type="protein sequence ID" value="MFD2457462.1"/>
    <property type="molecule type" value="Genomic_DNA"/>
</dbReference>
<dbReference type="InterPro" id="IPR049244">
    <property type="entry name" value="DUF6879"/>
</dbReference>
<evidence type="ECO:0000313" key="2">
    <source>
        <dbReference type="EMBL" id="MFD2457462.1"/>
    </source>
</evidence>
<keyword evidence="3" id="KW-1185">Reference proteome</keyword>
<evidence type="ECO:0000313" key="3">
    <source>
        <dbReference type="Proteomes" id="UP001597419"/>
    </source>
</evidence>
<proteinExistence type="predicted"/>
<protein>
    <submittedName>
        <fullName evidence="2">DUF6879 family protein</fullName>
    </submittedName>
</protein>